<accession>C7RGS7</accession>
<dbReference type="GO" id="GO:0043107">
    <property type="term" value="P:type IV pilus-dependent motility"/>
    <property type="evidence" value="ECO:0007669"/>
    <property type="project" value="TreeGrafter"/>
</dbReference>
<keyword evidence="1" id="KW-0488">Methylation</keyword>
<dbReference type="NCBIfam" id="TIGR02532">
    <property type="entry name" value="IV_pilin_GFxxxE"/>
    <property type="match status" value="1"/>
</dbReference>
<feature type="transmembrane region" description="Helical" evidence="3">
    <location>
        <begin position="6"/>
        <end position="27"/>
    </location>
</feature>
<name>C7RGS7_ANAPD</name>
<keyword evidence="5" id="KW-1185">Reference proteome</keyword>
<keyword evidence="3" id="KW-0472">Membrane</keyword>
<keyword evidence="3" id="KW-0812">Transmembrane</keyword>
<keyword evidence="3" id="KW-1133">Transmembrane helix</keyword>
<dbReference type="SUPFAM" id="SSF54523">
    <property type="entry name" value="Pili subunits"/>
    <property type="match status" value="1"/>
</dbReference>
<dbReference type="PANTHER" id="PTHR30093:SF34">
    <property type="entry name" value="PREPILIN PEPTIDASE-DEPENDENT PROTEIN D"/>
    <property type="match status" value="1"/>
</dbReference>
<dbReference type="AlphaFoldDB" id="C7RGS7"/>
<gene>
    <name evidence="4" type="ordered locus">Apre_0649</name>
</gene>
<dbReference type="RefSeq" id="WP_015777598.1">
    <property type="nucleotide sequence ID" value="NC_013171.1"/>
</dbReference>
<protein>
    <submittedName>
        <fullName evidence="4">Uncharacterized protein</fullName>
    </submittedName>
</protein>
<dbReference type="eggNOG" id="COG4969">
    <property type="taxonomic scope" value="Bacteria"/>
</dbReference>
<sequence length="121" mass="12976">MKKKKGFTLIELVIVVAIITILAAIAIPKYKNSKHKAAIAAHNANVEMLMTAGTMASSDGVNDTWTSQSYAKDYVQKWPEIPKGIGHDGESYEVKIDANGHVSVSPGQIPGQIKESPASNN</sequence>
<dbReference type="HOGENOM" id="CLU_091705_7_3_9"/>
<dbReference type="GO" id="GO:0044096">
    <property type="term" value="C:type IV pilus"/>
    <property type="evidence" value="ECO:0007669"/>
    <property type="project" value="TreeGrafter"/>
</dbReference>
<dbReference type="PROSITE" id="PS00409">
    <property type="entry name" value="PROKAR_NTER_METHYL"/>
    <property type="match status" value="1"/>
</dbReference>
<dbReference type="EMBL" id="CP001708">
    <property type="protein sequence ID" value="ACV28688.1"/>
    <property type="molecule type" value="Genomic_DNA"/>
</dbReference>
<dbReference type="PANTHER" id="PTHR30093">
    <property type="entry name" value="GENERAL SECRETION PATHWAY PROTEIN G"/>
    <property type="match status" value="1"/>
</dbReference>
<evidence type="ECO:0000256" key="3">
    <source>
        <dbReference type="SAM" id="Phobius"/>
    </source>
</evidence>
<dbReference type="InterPro" id="IPR012902">
    <property type="entry name" value="N_methyl_site"/>
</dbReference>
<reference evidence="4 5" key="1">
    <citation type="journal article" date="2009" name="Stand. Genomic Sci.">
        <title>Complete genome sequence of Anaerococcus prevotii type strain (PC1).</title>
        <authorList>
            <person name="Labutti K."/>
            <person name="Pukall R."/>
            <person name="Steenblock K."/>
            <person name="Glavina Del Rio T."/>
            <person name="Tice H."/>
            <person name="Copeland A."/>
            <person name="Cheng J.F."/>
            <person name="Lucas S."/>
            <person name="Chen F."/>
            <person name="Nolan M."/>
            <person name="Bruce D."/>
            <person name="Goodwin L."/>
            <person name="Pitluck S."/>
            <person name="Ivanova N."/>
            <person name="Mavromatis K."/>
            <person name="Ovchinnikova G."/>
            <person name="Pati A."/>
            <person name="Chen A."/>
            <person name="Palaniappan K."/>
            <person name="Land M."/>
            <person name="Hauser L."/>
            <person name="Chang Y.J."/>
            <person name="Jeffries C.D."/>
            <person name="Chain P."/>
            <person name="Saunders E."/>
            <person name="Brettin T."/>
            <person name="Detter J.C."/>
            <person name="Han C."/>
            <person name="Goker M."/>
            <person name="Bristow J."/>
            <person name="Eisen J.A."/>
            <person name="Markowitz V."/>
            <person name="Hugenholtz P."/>
            <person name="Kyrpides N.C."/>
            <person name="Klenk H.P."/>
            <person name="Lapidus A."/>
        </authorList>
    </citation>
    <scope>NUCLEOTIDE SEQUENCE [LARGE SCALE GENOMIC DNA]</scope>
    <source>
        <strain evidence="5">ATCC 9321 / DSM 20548 / JCM 6508 / NCTC 11806 / PC1</strain>
    </source>
</reference>
<evidence type="ECO:0000313" key="4">
    <source>
        <dbReference type="EMBL" id="ACV28688.1"/>
    </source>
</evidence>
<dbReference type="STRING" id="525919.Apre_0649"/>
<organism evidence="4 5">
    <name type="scientific">Anaerococcus prevotii (strain ATCC 9321 / DSM 20548 / JCM 6508 / NCTC 11806 / PC1)</name>
    <name type="common">Peptostreptococcus prevotii</name>
    <name type="synonym">Peptococcus prevotii</name>
    <dbReference type="NCBI Taxonomy" id="525919"/>
    <lineage>
        <taxon>Bacteria</taxon>
        <taxon>Bacillati</taxon>
        <taxon>Bacillota</taxon>
        <taxon>Tissierellia</taxon>
        <taxon>Tissierellales</taxon>
        <taxon>Peptoniphilaceae</taxon>
        <taxon>Anaerococcus</taxon>
    </lineage>
</organism>
<dbReference type="KEGG" id="apr:Apre_0649"/>
<dbReference type="Gene3D" id="3.30.700.10">
    <property type="entry name" value="Glycoprotein, Type 4 Pilin"/>
    <property type="match status" value="1"/>
</dbReference>
<proteinExistence type="predicted"/>
<dbReference type="Pfam" id="PF07963">
    <property type="entry name" value="N_methyl"/>
    <property type="match status" value="1"/>
</dbReference>
<evidence type="ECO:0000256" key="1">
    <source>
        <dbReference type="ARBA" id="ARBA00022481"/>
    </source>
</evidence>
<feature type="region of interest" description="Disordered" evidence="2">
    <location>
        <begin position="101"/>
        <end position="121"/>
    </location>
</feature>
<evidence type="ECO:0000256" key="2">
    <source>
        <dbReference type="SAM" id="MobiDB-lite"/>
    </source>
</evidence>
<dbReference type="InterPro" id="IPR045584">
    <property type="entry name" value="Pilin-like"/>
</dbReference>
<dbReference type="Proteomes" id="UP000002294">
    <property type="component" value="Chromosome"/>
</dbReference>
<evidence type="ECO:0000313" key="5">
    <source>
        <dbReference type="Proteomes" id="UP000002294"/>
    </source>
</evidence>